<keyword evidence="3" id="KW-1185">Reference proteome</keyword>
<feature type="transmembrane region" description="Helical" evidence="1">
    <location>
        <begin position="61"/>
        <end position="81"/>
    </location>
</feature>
<evidence type="ECO:0000256" key="1">
    <source>
        <dbReference type="SAM" id="Phobius"/>
    </source>
</evidence>
<accession>A0AAD3Y8G8</accession>
<name>A0AAD3Y8G8_NEPGR</name>
<feature type="transmembrane region" description="Helical" evidence="1">
    <location>
        <begin position="17"/>
        <end position="34"/>
    </location>
</feature>
<organism evidence="2 3">
    <name type="scientific">Nepenthes gracilis</name>
    <name type="common">Slender pitcher plant</name>
    <dbReference type="NCBI Taxonomy" id="150966"/>
    <lineage>
        <taxon>Eukaryota</taxon>
        <taxon>Viridiplantae</taxon>
        <taxon>Streptophyta</taxon>
        <taxon>Embryophyta</taxon>
        <taxon>Tracheophyta</taxon>
        <taxon>Spermatophyta</taxon>
        <taxon>Magnoliopsida</taxon>
        <taxon>eudicotyledons</taxon>
        <taxon>Gunneridae</taxon>
        <taxon>Pentapetalae</taxon>
        <taxon>Caryophyllales</taxon>
        <taxon>Nepenthaceae</taxon>
        <taxon>Nepenthes</taxon>
    </lineage>
</organism>
<dbReference type="Proteomes" id="UP001279734">
    <property type="component" value="Unassembled WGS sequence"/>
</dbReference>
<keyword evidence="1" id="KW-0472">Membrane</keyword>
<comment type="caution">
    <text evidence="2">The sequence shown here is derived from an EMBL/GenBank/DDBJ whole genome shotgun (WGS) entry which is preliminary data.</text>
</comment>
<evidence type="ECO:0000313" key="3">
    <source>
        <dbReference type="Proteomes" id="UP001279734"/>
    </source>
</evidence>
<dbReference type="AlphaFoldDB" id="A0AAD3Y8G8"/>
<dbReference type="EMBL" id="BSYO01000040">
    <property type="protein sequence ID" value="GMH31710.1"/>
    <property type="molecule type" value="Genomic_DNA"/>
</dbReference>
<gene>
    <name evidence="2" type="ORF">Nepgr_033554</name>
</gene>
<sequence length="97" mass="10537">MELDDGCVTGSGSRRNVLYALVCLLIYSWLSLIGEDCSWRLDAATGGWLVLDWMNCLVAGVSHKALVLLILTIVFSGALSLESRGSECRFSFAAVSY</sequence>
<evidence type="ECO:0000313" key="2">
    <source>
        <dbReference type="EMBL" id="GMH31710.1"/>
    </source>
</evidence>
<protein>
    <submittedName>
        <fullName evidence="2">Uncharacterized protein</fullName>
    </submittedName>
</protein>
<keyword evidence="1" id="KW-0812">Transmembrane</keyword>
<proteinExistence type="predicted"/>
<reference evidence="2" key="1">
    <citation type="submission" date="2023-05" db="EMBL/GenBank/DDBJ databases">
        <title>Nepenthes gracilis genome sequencing.</title>
        <authorList>
            <person name="Fukushima K."/>
        </authorList>
    </citation>
    <scope>NUCLEOTIDE SEQUENCE</scope>
    <source>
        <strain evidence="2">SING2019-196</strain>
    </source>
</reference>
<keyword evidence="1" id="KW-1133">Transmembrane helix</keyword>